<dbReference type="InterPro" id="IPR001163">
    <property type="entry name" value="Sm_dom_euk/arc"/>
</dbReference>
<protein>
    <recommendedName>
        <fullName evidence="9">U6 snRNA-associated Sm-like protein LSm4</fullName>
    </recommendedName>
</protein>
<evidence type="ECO:0000256" key="2">
    <source>
        <dbReference type="ARBA" id="ARBA00006850"/>
    </source>
</evidence>
<keyword evidence="4 9" id="KW-0747">Spliceosome</keyword>
<evidence type="ECO:0000256" key="3">
    <source>
        <dbReference type="ARBA" id="ARBA00022664"/>
    </source>
</evidence>
<dbReference type="InterPro" id="IPR047575">
    <property type="entry name" value="Sm"/>
</dbReference>
<evidence type="ECO:0000259" key="11">
    <source>
        <dbReference type="PROSITE" id="PS52002"/>
    </source>
</evidence>
<name>A0A7S0ZDY4_9RHOD</name>
<comment type="subunit">
    <text evidence="9">LSm subunits form a heteromer with a doughnut shape.</text>
</comment>
<accession>A0A7S0ZDY4</accession>
<dbReference type="AlphaFoldDB" id="A0A7S0ZDY4"/>
<dbReference type="Gene3D" id="2.30.30.100">
    <property type="match status" value="1"/>
</dbReference>
<feature type="compositionally biased region" description="Low complexity" evidence="10">
    <location>
        <begin position="92"/>
        <end position="117"/>
    </location>
</feature>
<dbReference type="Pfam" id="PF01423">
    <property type="entry name" value="LSM"/>
    <property type="match status" value="1"/>
</dbReference>
<proteinExistence type="inferred from homology"/>
<evidence type="ECO:0000256" key="7">
    <source>
        <dbReference type="ARBA" id="ARBA00023242"/>
    </source>
</evidence>
<evidence type="ECO:0000256" key="4">
    <source>
        <dbReference type="ARBA" id="ARBA00022728"/>
    </source>
</evidence>
<dbReference type="CDD" id="cd01723">
    <property type="entry name" value="LSm4"/>
    <property type="match status" value="1"/>
</dbReference>
<comment type="subcellular location">
    <subcellularLocation>
        <location evidence="1 9">Nucleus</location>
    </subcellularLocation>
</comment>
<dbReference type="FunFam" id="2.30.30.100:FF:000058">
    <property type="entry name" value="Small nuclear ribonucleoprotein Sm D3"/>
    <property type="match status" value="1"/>
</dbReference>
<dbReference type="GO" id="GO:0003723">
    <property type="term" value="F:RNA binding"/>
    <property type="evidence" value="ECO:0007669"/>
    <property type="project" value="UniProtKB-KW"/>
</dbReference>
<keyword evidence="5 9" id="KW-0694">RNA-binding</keyword>
<sequence length="153" mass="16502">MLPIGLLRSAIDTPVLVELKSGETYNGILASIDTWMNMTLSNVTYTVKGGNEFWSIPEIYIRGNSVKFFQIPESIIDVVKESHAKRARANTSSKSQFQSSSNHHYQNQSGSYAYSNRGRGRGAAGGGSRGGRGGGASRGGRSGNRSDPRSQTE</sequence>
<evidence type="ECO:0000256" key="9">
    <source>
        <dbReference type="RuleBase" id="RU365049"/>
    </source>
</evidence>
<evidence type="ECO:0000256" key="1">
    <source>
        <dbReference type="ARBA" id="ARBA00004123"/>
    </source>
</evidence>
<dbReference type="InterPro" id="IPR010920">
    <property type="entry name" value="LSM_dom_sf"/>
</dbReference>
<evidence type="ECO:0000256" key="5">
    <source>
        <dbReference type="ARBA" id="ARBA00022884"/>
    </source>
</evidence>
<dbReference type="PANTHER" id="PTHR23338">
    <property type="entry name" value="SMALL NUCLEAR RIBONUCLEOPROTEIN SM"/>
    <property type="match status" value="1"/>
</dbReference>
<dbReference type="PROSITE" id="PS52002">
    <property type="entry name" value="SM"/>
    <property type="match status" value="1"/>
</dbReference>
<dbReference type="GO" id="GO:0000398">
    <property type="term" value="P:mRNA splicing, via spliceosome"/>
    <property type="evidence" value="ECO:0007669"/>
    <property type="project" value="InterPro"/>
</dbReference>
<feature type="compositionally biased region" description="Gly residues" evidence="10">
    <location>
        <begin position="121"/>
        <end position="142"/>
    </location>
</feature>
<keyword evidence="7 9" id="KW-0539">Nucleus</keyword>
<reference evidence="12" key="1">
    <citation type="submission" date="2021-01" db="EMBL/GenBank/DDBJ databases">
        <authorList>
            <person name="Corre E."/>
            <person name="Pelletier E."/>
            <person name="Niang G."/>
            <person name="Scheremetjew M."/>
            <person name="Finn R."/>
            <person name="Kale V."/>
            <person name="Holt S."/>
            <person name="Cochrane G."/>
            <person name="Meng A."/>
            <person name="Brown T."/>
            <person name="Cohen L."/>
        </authorList>
    </citation>
    <scope>NUCLEOTIDE SEQUENCE</scope>
    <source>
        <strain evidence="12">CCMP3278</strain>
    </source>
</reference>
<dbReference type="GO" id="GO:0000956">
    <property type="term" value="P:nuclear-transcribed mRNA catabolic process"/>
    <property type="evidence" value="ECO:0007669"/>
    <property type="project" value="UniProtKB-UniRule"/>
</dbReference>
<dbReference type="SMART" id="SM00651">
    <property type="entry name" value="Sm"/>
    <property type="match status" value="1"/>
</dbReference>
<comment type="function">
    <text evidence="9">Binds specifically to the 3'-terminal U-tract of U6 snRNA.</text>
</comment>
<feature type="region of interest" description="Disordered" evidence="10">
    <location>
        <begin position="83"/>
        <end position="153"/>
    </location>
</feature>
<dbReference type="EMBL" id="HBFP01004432">
    <property type="protein sequence ID" value="CAD8818762.1"/>
    <property type="molecule type" value="Transcribed_RNA"/>
</dbReference>
<keyword evidence="3 9" id="KW-0507">mRNA processing</keyword>
<gene>
    <name evidence="9" type="primary">LSM4</name>
    <name evidence="12" type="ORF">TOLI1172_LOCUS3151</name>
</gene>
<feature type="compositionally biased region" description="Basic and acidic residues" evidence="10">
    <location>
        <begin position="144"/>
        <end position="153"/>
    </location>
</feature>
<evidence type="ECO:0000313" key="12">
    <source>
        <dbReference type="EMBL" id="CAD8818762.1"/>
    </source>
</evidence>
<dbReference type="InterPro" id="IPR034101">
    <property type="entry name" value="Lsm4"/>
</dbReference>
<dbReference type="GO" id="GO:0005681">
    <property type="term" value="C:spliceosomal complex"/>
    <property type="evidence" value="ECO:0007669"/>
    <property type="project" value="UniProtKB-UniRule"/>
</dbReference>
<comment type="similarity">
    <text evidence="2 9">Belongs to the snRNP Sm proteins family.</text>
</comment>
<keyword evidence="8 9" id="KW-0687">Ribonucleoprotein</keyword>
<evidence type="ECO:0000256" key="10">
    <source>
        <dbReference type="SAM" id="MobiDB-lite"/>
    </source>
</evidence>
<evidence type="ECO:0000256" key="8">
    <source>
        <dbReference type="ARBA" id="ARBA00023274"/>
    </source>
</evidence>
<feature type="domain" description="Sm" evidence="11">
    <location>
        <begin position="2"/>
        <end position="75"/>
    </location>
</feature>
<evidence type="ECO:0000256" key="6">
    <source>
        <dbReference type="ARBA" id="ARBA00023187"/>
    </source>
</evidence>
<keyword evidence="6 9" id="KW-0508">mRNA splicing</keyword>
<dbReference type="InterPro" id="IPR027141">
    <property type="entry name" value="LSm4/Sm_D1/D3"/>
</dbReference>
<organism evidence="12">
    <name type="scientific">Timspurckia oligopyrenoides</name>
    <dbReference type="NCBI Taxonomy" id="708627"/>
    <lineage>
        <taxon>Eukaryota</taxon>
        <taxon>Rhodophyta</taxon>
        <taxon>Bangiophyceae</taxon>
        <taxon>Porphyridiales</taxon>
        <taxon>Porphyridiaceae</taxon>
        <taxon>Timspurckia</taxon>
    </lineage>
</organism>
<dbReference type="SUPFAM" id="SSF50182">
    <property type="entry name" value="Sm-like ribonucleoproteins"/>
    <property type="match status" value="1"/>
</dbReference>